<dbReference type="AlphaFoldDB" id="A0A0U5GIY0"/>
<evidence type="ECO:0000313" key="1">
    <source>
        <dbReference type="EMBL" id="CUU23105.1"/>
    </source>
</evidence>
<evidence type="ECO:0000313" key="2">
    <source>
        <dbReference type="Proteomes" id="UP000059419"/>
    </source>
</evidence>
<protein>
    <submittedName>
        <fullName evidence="1">Uncharacterized protein</fullName>
    </submittedName>
</protein>
<proteinExistence type="predicted"/>
<accession>A0A0U5GIY0</accession>
<sequence>MLPPEAASKQQRKIKGGELAALFYSAVLPDARQ</sequence>
<reference evidence="2" key="1">
    <citation type="submission" date="2015-11" db="EMBL/GenBank/DDBJ databases">
        <authorList>
            <person name="Blom J."/>
        </authorList>
    </citation>
    <scope>NUCLEOTIDE SEQUENCE [LARGE SCALE GENOMIC DNA]</scope>
</reference>
<keyword evidence="2" id="KW-1185">Reference proteome</keyword>
<dbReference type="KEGG" id="ege:EM595_0869"/>
<dbReference type="EMBL" id="LN907827">
    <property type="protein sequence ID" value="CUU23105.1"/>
    <property type="molecule type" value="Genomic_DNA"/>
</dbReference>
<dbReference type="Proteomes" id="UP000059419">
    <property type="component" value="Chromosome 1"/>
</dbReference>
<name>A0A0U5GIY0_9GAMM</name>
<organism evidence="1 2">
    <name type="scientific">Duffyella gerundensis</name>
    <dbReference type="NCBI Taxonomy" id="1619313"/>
    <lineage>
        <taxon>Bacteria</taxon>
        <taxon>Pseudomonadati</taxon>
        <taxon>Pseudomonadota</taxon>
        <taxon>Gammaproteobacteria</taxon>
        <taxon>Enterobacterales</taxon>
        <taxon>Erwiniaceae</taxon>
        <taxon>Duffyella</taxon>
    </lineage>
</organism>
<gene>
    <name evidence="1" type="ORF">EM595_0869</name>
</gene>